<dbReference type="Pfam" id="PF00106">
    <property type="entry name" value="adh_short"/>
    <property type="match status" value="1"/>
</dbReference>
<name>A0A8H6RA50_9PEZI</name>
<dbReference type="OrthoDB" id="191139at2759"/>
<organism evidence="4 5">
    <name type="scientific">Pseudocercospora fuligena</name>
    <dbReference type="NCBI Taxonomy" id="685502"/>
    <lineage>
        <taxon>Eukaryota</taxon>
        <taxon>Fungi</taxon>
        <taxon>Dikarya</taxon>
        <taxon>Ascomycota</taxon>
        <taxon>Pezizomycotina</taxon>
        <taxon>Dothideomycetes</taxon>
        <taxon>Dothideomycetidae</taxon>
        <taxon>Mycosphaerellales</taxon>
        <taxon>Mycosphaerellaceae</taxon>
        <taxon>Pseudocercospora</taxon>
    </lineage>
</organism>
<protein>
    <submittedName>
        <fullName evidence="4">Short-chain dehydrogenase/reductase</fullName>
    </submittedName>
</protein>
<dbReference type="SUPFAM" id="SSF51735">
    <property type="entry name" value="NAD(P)-binding Rossmann-fold domains"/>
    <property type="match status" value="1"/>
</dbReference>
<dbReference type="Gene3D" id="3.40.50.720">
    <property type="entry name" value="NAD(P)-binding Rossmann-like Domain"/>
    <property type="match status" value="1"/>
</dbReference>
<comment type="caution">
    <text evidence="4">The sequence shown here is derived from an EMBL/GenBank/DDBJ whole genome shotgun (WGS) entry which is preliminary data.</text>
</comment>
<evidence type="ECO:0000256" key="1">
    <source>
        <dbReference type="ARBA" id="ARBA00006484"/>
    </source>
</evidence>
<dbReference type="Proteomes" id="UP000660729">
    <property type="component" value="Unassembled WGS sequence"/>
</dbReference>
<keyword evidence="5" id="KW-1185">Reference proteome</keyword>
<reference evidence="4" key="1">
    <citation type="submission" date="2020-04" db="EMBL/GenBank/DDBJ databases">
        <title>Draft genome resource of the tomato pathogen Pseudocercospora fuligena.</title>
        <authorList>
            <person name="Zaccaron A."/>
        </authorList>
    </citation>
    <scope>NUCLEOTIDE SEQUENCE</scope>
    <source>
        <strain evidence="4">PF001</strain>
    </source>
</reference>
<keyword evidence="2" id="KW-0521">NADP</keyword>
<dbReference type="PANTHER" id="PTHR24320:SF236">
    <property type="entry name" value="SHORT-CHAIN DEHYDROGENASE-RELATED"/>
    <property type="match status" value="1"/>
</dbReference>
<evidence type="ECO:0000256" key="3">
    <source>
        <dbReference type="ARBA" id="ARBA00023002"/>
    </source>
</evidence>
<evidence type="ECO:0000256" key="2">
    <source>
        <dbReference type="ARBA" id="ARBA00022857"/>
    </source>
</evidence>
<gene>
    <name evidence="4" type="ORF">HII31_10552</name>
</gene>
<dbReference type="InterPro" id="IPR036291">
    <property type="entry name" value="NAD(P)-bd_dom_sf"/>
</dbReference>
<evidence type="ECO:0000313" key="5">
    <source>
        <dbReference type="Proteomes" id="UP000660729"/>
    </source>
</evidence>
<keyword evidence="3" id="KW-0560">Oxidoreductase</keyword>
<dbReference type="AlphaFoldDB" id="A0A8H6RA50"/>
<proteinExistence type="inferred from homology"/>
<evidence type="ECO:0000313" key="4">
    <source>
        <dbReference type="EMBL" id="KAF7188130.1"/>
    </source>
</evidence>
<accession>A0A8H6RA50</accession>
<comment type="similarity">
    <text evidence="1">Belongs to the short-chain dehydrogenases/reductases (SDR) family.</text>
</comment>
<dbReference type="EMBL" id="JABCIY010000214">
    <property type="protein sequence ID" value="KAF7188130.1"/>
    <property type="molecule type" value="Genomic_DNA"/>
</dbReference>
<dbReference type="PRINTS" id="PR00081">
    <property type="entry name" value="GDHRDH"/>
</dbReference>
<dbReference type="GO" id="GO:0016491">
    <property type="term" value="F:oxidoreductase activity"/>
    <property type="evidence" value="ECO:0007669"/>
    <property type="project" value="UniProtKB-KW"/>
</dbReference>
<sequence length="331" mass="36330">MAATLSAILRQSLLIPGPAMTEEQLPDQRGKVHMITGGYSGIGYELAKMLYDRNATVFLAGRDISKAKRAIQQIRAEQKTKTLGKLHYVYLDLADLHTIKSSVEDFLCRTDRLDVLVNNAGVMVPPAGSCTKQGHELQMGVNCLGPFLLAQLLLPILSRCAASSPAGSVRIIWTGSVATELGRLAKLFSDEGKPAMIMDDQAQNYVLSKIGNIFLAAETARRYGESTGLVSVAVNPGNLDTRLQRNMTWWQYGVARLLLFPAFLGAYTQLYAGWSDDITIANNNGSYIWPWGRVGYLRKDLEEAVRPGSDGGSSLAAKFWSWCNETVSDYQ</sequence>
<dbReference type="PANTHER" id="PTHR24320">
    <property type="entry name" value="RETINOL DEHYDROGENASE"/>
    <property type="match status" value="1"/>
</dbReference>
<dbReference type="InterPro" id="IPR002347">
    <property type="entry name" value="SDR_fam"/>
</dbReference>